<proteinExistence type="predicted"/>
<reference evidence="3 4" key="1">
    <citation type="submission" date="2020-08" db="EMBL/GenBank/DDBJ databases">
        <title>Genomic Encyclopedia of Type Strains, Phase III (KMG-III): the genomes of soil and plant-associated and newly described type strains.</title>
        <authorList>
            <person name="Whitman W."/>
        </authorList>
    </citation>
    <scope>NUCLEOTIDE SEQUENCE [LARGE SCALE GENOMIC DNA]</scope>
    <source>
        <strain evidence="3 4">CECT 8960</strain>
    </source>
</reference>
<evidence type="ECO:0000259" key="2">
    <source>
        <dbReference type="Pfam" id="PF13088"/>
    </source>
</evidence>
<dbReference type="Proteomes" id="UP000520767">
    <property type="component" value="Unassembled WGS sequence"/>
</dbReference>
<dbReference type="CDD" id="cd15482">
    <property type="entry name" value="Sialidase_non-viral"/>
    <property type="match status" value="1"/>
</dbReference>
<name>A0A7W7VF41_9PSEU</name>
<dbReference type="InterPro" id="IPR011040">
    <property type="entry name" value="Sialidase"/>
</dbReference>
<dbReference type="EMBL" id="JACHJQ010000004">
    <property type="protein sequence ID" value="MBB4907902.1"/>
    <property type="molecule type" value="Genomic_DNA"/>
</dbReference>
<feature type="chain" id="PRO_5038494694" description="Sialidase domain-containing protein" evidence="1">
    <location>
        <begin position="23"/>
        <end position="370"/>
    </location>
</feature>
<evidence type="ECO:0000256" key="1">
    <source>
        <dbReference type="SAM" id="SignalP"/>
    </source>
</evidence>
<keyword evidence="1" id="KW-0732">Signal</keyword>
<gene>
    <name evidence="3" type="ORF">FHR82_004144</name>
</gene>
<organism evidence="3 4">
    <name type="scientific">Actinophytocola algeriensis</name>
    <dbReference type="NCBI Taxonomy" id="1768010"/>
    <lineage>
        <taxon>Bacteria</taxon>
        <taxon>Bacillati</taxon>
        <taxon>Actinomycetota</taxon>
        <taxon>Actinomycetes</taxon>
        <taxon>Pseudonocardiales</taxon>
        <taxon>Pseudonocardiaceae</taxon>
    </lineage>
</organism>
<accession>A0A7W7VF41</accession>
<sequence length="370" mass="40142">MRVRTVCVFLSFILLVVTPGLASADLGHPESPDVVVAAGSGDRSTWFPTVERLHDGTLVAVYYDATSHTGPSGRIALTRSHDGGHTWRTPSVAIDTPLDDRDPSLIELADGTLLMSWFQTDWSTSPLPTPGGVWTARSRDKGRTWSAPVRVRSGVYGNGEWAIPPVSYATPWVATSAKVVELPDRTLLLALYGNTPADARSSITVMRSRDGGRTWPAALEVPVAVHPDGNDLQEPAIALRGDGTVVMAIRSRNIGFWTSSRDGGRTWAPLTESDYWEQASDLLPLRGGRLLQTWGDRSGAFGPGRPTVGRVILADGTRLAPKVIYSRGATDESYPSSVQVGPDRFLTIYYDAVNKIIGGTYSRLQDYLRP</sequence>
<dbReference type="Gene3D" id="2.120.10.10">
    <property type="match status" value="1"/>
</dbReference>
<keyword evidence="4" id="KW-1185">Reference proteome</keyword>
<dbReference type="Pfam" id="PF13088">
    <property type="entry name" value="BNR_2"/>
    <property type="match status" value="1"/>
</dbReference>
<dbReference type="PANTHER" id="PTHR38792:SF3">
    <property type="entry name" value="BNR_ASP-BOX REPEAT DOMAIN PROTEIN (AFU_ORTHOLOGUE AFUA_7G06430)-RELATED"/>
    <property type="match status" value="1"/>
</dbReference>
<dbReference type="SUPFAM" id="SSF50939">
    <property type="entry name" value="Sialidases"/>
    <property type="match status" value="1"/>
</dbReference>
<dbReference type="InterPro" id="IPR036278">
    <property type="entry name" value="Sialidase_sf"/>
</dbReference>
<comment type="caution">
    <text evidence="3">The sequence shown here is derived from an EMBL/GenBank/DDBJ whole genome shotgun (WGS) entry which is preliminary data.</text>
</comment>
<dbReference type="PANTHER" id="PTHR38792">
    <property type="entry name" value="BNR/ASP-BOX REPEAT DOMAIN PROTEIN (AFU_ORTHOLOGUE AFUA_7G06430)-RELATED"/>
    <property type="match status" value="1"/>
</dbReference>
<protein>
    <recommendedName>
        <fullName evidence="2">Sialidase domain-containing protein</fullName>
    </recommendedName>
</protein>
<dbReference type="AlphaFoldDB" id="A0A7W7VF41"/>
<evidence type="ECO:0000313" key="4">
    <source>
        <dbReference type="Proteomes" id="UP000520767"/>
    </source>
</evidence>
<dbReference type="RefSeq" id="WP_184812034.1">
    <property type="nucleotide sequence ID" value="NZ_JACHJQ010000004.1"/>
</dbReference>
<evidence type="ECO:0000313" key="3">
    <source>
        <dbReference type="EMBL" id="MBB4907902.1"/>
    </source>
</evidence>
<feature type="signal peptide" evidence="1">
    <location>
        <begin position="1"/>
        <end position="22"/>
    </location>
</feature>
<feature type="domain" description="Sialidase" evidence="2">
    <location>
        <begin position="134"/>
        <end position="292"/>
    </location>
</feature>